<evidence type="ECO:0000313" key="20">
    <source>
        <dbReference type="EMBL" id="SSD60461.1"/>
    </source>
</evidence>
<keyword evidence="14" id="KW-0325">Glycoprotein</keyword>
<evidence type="ECO:0000256" key="10">
    <source>
        <dbReference type="ARBA" id="ARBA00022982"/>
    </source>
</evidence>
<keyword evidence="13 18" id="KW-1015">Disulfide bond</keyword>
<dbReference type="AlphaFoldDB" id="A0A376B758"/>
<evidence type="ECO:0000256" key="17">
    <source>
        <dbReference type="PIRSR" id="PIRSR017205-2"/>
    </source>
</evidence>
<keyword evidence="6" id="KW-0285">Flavoprotein</keyword>
<keyword evidence="21" id="KW-1185">Reference proteome</keyword>
<evidence type="ECO:0000256" key="16">
    <source>
        <dbReference type="PIRSR" id="PIRSR017205-1"/>
    </source>
</evidence>
<accession>A0A376B758</accession>
<feature type="binding site" evidence="17">
    <location>
        <position position="216"/>
    </location>
    <ligand>
        <name>FAD</name>
        <dbReference type="ChEBI" id="CHEBI:57692"/>
    </ligand>
</feature>
<evidence type="ECO:0000256" key="5">
    <source>
        <dbReference type="ARBA" id="ARBA00022448"/>
    </source>
</evidence>
<evidence type="ECO:0000256" key="1">
    <source>
        <dbReference type="ARBA" id="ARBA00001974"/>
    </source>
</evidence>
<evidence type="ECO:0000256" key="18">
    <source>
        <dbReference type="PIRSR" id="PIRSR017205-3"/>
    </source>
</evidence>
<evidence type="ECO:0000256" key="14">
    <source>
        <dbReference type="ARBA" id="ARBA00023180"/>
    </source>
</evidence>
<feature type="signal peptide" evidence="19">
    <location>
        <begin position="1"/>
        <end position="24"/>
    </location>
</feature>
<dbReference type="GO" id="GO:0034975">
    <property type="term" value="P:protein folding in endoplasmic reticulum"/>
    <property type="evidence" value="ECO:0007669"/>
    <property type="project" value="InterPro"/>
</dbReference>
<dbReference type="PANTHER" id="PTHR12613">
    <property type="entry name" value="ERO1-RELATED"/>
    <property type="match status" value="1"/>
</dbReference>
<evidence type="ECO:0000313" key="21">
    <source>
        <dbReference type="Proteomes" id="UP000262825"/>
    </source>
</evidence>
<evidence type="ECO:0000256" key="19">
    <source>
        <dbReference type="SAM" id="SignalP"/>
    </source>
</evidence>
<dbReference type="GO" id="GO:0071949">
    <property type="term" value="F:FAD binding"/>
    <property type="evidence" value="ECO:0007669"/>
    <property type="project" value="InterPro"/>
</dbReference>
<keyword evidence="11" id="KW-0560">Oxidoreductase</keyword>
<evidence type="ECO:0000256" key="13">
    <source>
        <dbReference type="ARBA" id="ARBA00023157"/>
    </source>
</evidence>
<feature type="binding site" evidence="17">
    <location>
        <position position="282"/>
    </location>
    <ligand>
        <name>FAD</name>
        <dbReference type="ChEBI" id="CHEBI:57692"/>
    </ligand>
</feature>
<feature type="disulfide bond" description="Redox-active" evidence="18">
    <location>
        <begin position="374"/>
        <end position="377"/>
    </location>
</feature>
<name>A0A376B758_9ASCO</name>
<sequence>MNMKILNKSVVLLSLLPFLTLISASENVTSNGTEVTDEIKNNFCRIDKDENVGATCDITFKEINEINGKIRPELLNIVHSDFFKYFKLDLYSQCPFWNDNNGYCVNRACAVDVIEDWDKLPSYWQPEVLGKLDKSGSEEASLDTQDEFLNHLCDNKGPNKNIRATTNTNNYGLVGKQDIEYCDVDEFSKKTAALVDLTANPERFTGYGGEQSSLIWSSIYKENCFIDNKKKNDTSDNQCLAKKVFFRLISGLHASIAVHLSNDYLNTETGKWGPNLELFMARVGNFPERVANIYFNYAIVSKAIYKISPFLENLDFCNDYDEKTKERIMHIASNLNTKIFNEDLLFQDDLTSEFKDQFRSRFKNVTRIMDCVHCDRCRLWGKVQTTGYATSLKILFEMDDQDASSVVNNLTKYELIALFNTFDRISQSVQSINNFEKLYYKKINSNNVFANLFSKNNFFKMLQSFVSNVSNKSEKVIVNTGANTVTTRDDKDVTPADAFKDIKMPATKNRKPTSENNIKNRWHQAFETEWHNYKEAVRFILRSYADLPRNVYNIIVRKVSSIWNSFVGVDNYLPVQDSNPNVYTLDFH</sequence>
<dbReference type="PANTHER" id="PTHR12613:SF0">
    <property type="entry name" value="ERO1-LIKE PROTEIN"/>
    <property type="match status" value="1"/>
</dbReference>
<keyword evidence="15" id="KW-0676">Redox-active center</keyword>
<evidence type="ECO:0000256" key="11">
    <source>
        <dbReference type="ARBA" id="ARBA00023002"/>
    </source>
</evidence>
<evidence type="ECO:0000256" key="2">
    <source>
        <dbReference type="ARBA" id="ARBA00004367"/>
    </source>
</evidence>
<dbReference type="Proteomes" id="UP000262825">
    <property type="component" value="Unassembled WGS sequence"/>
</dbReference>
<feature type="active site" evidence="16">
    <location>
        <position position="377"/>
    </location>
</feature>
<feature type="binding site" evidence="17">
    <location>
        <position position="253"/>
    </location>
    <ligand>
        <name>FAD</name>
        <dbReference type="ChEBI" id="CHEBI:57692"/>
    </ligand>
</feature>
<evidence type="ECO:0000256" key="6">
    <source>
        <dbReference type="ARBA" id="ARBA00022630"/>
    </source>
</evidence>
<dbReference type="Pfam" id="PF04137">
    <property type="entry name" value="ERO1"/>
    <property type="match status" value="1"/>
</dbReference>
<evidence type="ECO:0000256" key="12">
    <source>
        <dbReference type="ARBA" id="ARBA00023136"/>
    </source>
</evidence>
<protein>
    <submittedName>
        <fullName evidence="20">Related to Endoplasmic oxidoreductin-1</fullName>
    </submittedName>
</protein>
<dbReference type="InterPro" id="IPR007266">
    <property type="entry name" value="Ero1"/>
</dbReference>
<comment type="similarity">
    <text evidence="3">Belongs to the EROs family.</text>
</comment>
<dbReference type="PIRSF" id="PIRSF017205">
    <property type="entry name" value="ERO1"/>
    <property type="match status" value="1"/>
</dbReference>
<dbReference type="GO" id="GO:0016972">
    <property type="term" value="F:thiol oxidase activity"/>
    <property type="evidence" value="ECO:0007669"/>
    <property type="project" value="InterPro"/>
</dbReference>
<evidence type="ECO:0000256" key="3">
    <source>
        <dbReference type="ARBA" id="ARBA00008277"/>
    </source>
</evidence>
<keyword evidence="7 19" id="KW-0732">Signal</keyword>
<keyword evidence="8" id="KW-0256">Endoplasmic reticulum</keyword>
<proteinExistence type="inferred from homology"/>
<dbReference type="InterPro" id="IPR037192">
    <property type="entry name" value="ERO1-like_sf"/>
</dbReference>
<feature type="chain" id="PRO_5017011060" evidence="19">
    <location>
        <begin position="25"/>
        <end position="588"/>
    </location>
</feature>
<evidence type="ECO:0000256" key="9">
    <source>
        <dbReference type="ARBA" id="ARBA00022827"/>
    </source>
</evidence>
<dbReference type="GO" id="GO:0015035">
    <property type="term" value="F:protein-disulfide reductase activity"/>
    <property type="evidence" value="ECO:0007669"/>
    <property type="project" value="InterPro"/>
</dbReference>
<evidence type="ECO:0000256" key="4">
    <source>
        <dbReference type="ARBA" id="ARBA00011802"/>
    </source>
</evidence>
<organism evidence="20 21">
    <name type="scientific">Saccharomycodes ludwigii</name>
    <dbReference type="NCBI Taxonomy" id="36035"/>
    <lineage>
        <taxon>Eukaryota</taxon>
        <taxon>Fungi</taxon>
        <taxon>Dikarya</taxon>
        <taxon>Ascomycota</taxon>
        <taxon>Saccharomycotina</taxon>
        <taxon>Saccharomycetes</taxon>
        <taxon>Saccharomycodales</taxon>
        <taxon>Saccharomycodaceae</taxon>
        <taxon>Saccharomycodes</taxon>
    </lineage>
</organism>
<keyword evidence="5" id="KW-0813">Transport</keyword>
<comment type="subunit">
    <text evidence="4">May function both as a monomer and a homodimer.</text>
</comment>
<feature type="binding site" evidence="17">
    <location>
        <position position="203"/>
    </location>
    <ligand>
        <name>FAD</name>
        <dbReference type="ChEBI" id="CHEBI:57692"/>
    </ligand>
</feature>
<evidence type="ECO:0000256" key="8">
    <source>
        <dbReference type="ARBA" id="ARBA00022824"/>
    </source>
</evidence>
<dbReference type="VEuPathDB" id="FungiDB:SCODWIG_02222"/>
<evidence type="ECO:0000256" key="7">
    <source>
        <dbReference type="ARBA" id="ARBA00022729"/>
    </source>
</evidence>
<keyword evidence="9 17" id="KW-0274">FAD</keyword>
<evidence type="ECO:0000256" key="15">
    <source>
        <dbReference type="ARBA" id="ARBA00023284"/>
    </source>
</evidence>
<dbReference type="GO" id="GO:0005789">
    <property type="term" value="C:endoplasmic reticulum membrane"/>
    <property type="evidence" value="ECO:0007669"/>
    <property type="project" value="UniProtKB-SubCell"/>
</dbReference>
<dbReference type="SUPFAM" id="SSF110019">
    <property type="entry name" value="ERO1-like"/>
    <property type="match status" value="1"/>
</dbReference>
<reference evidence="21" key="1">
    <citation type="submission" date="2018-06" db="EMBL/GenBank/DDBJ databases">
        <authorList>
            <person name="Guldener U."/>
        </authorList>
    </citation>
    <scope>NUCLEOTIDE SEQUENCE [LARGE SCALE GENOMIC DNA]</scope>
    <source>
        <strain evidence="21">UTAD17</strain>
    </source>
</reference>
<keyword evidence="12" id="KW-0472">Membrane</keyword>
<comment type="cofactor">
    <cofactor evidence="1 17">
        <name>FAD</name>
        <dbReference type="ChEBI" id="CHEBI:57692"/>
    </cofactor>
</comment>
<feature type="disulfide bond" description="Redox-active" evidence="18">
    <location>
        <begin position="104"/>
        <end position="109"/>
    </location>
</feature>
<keyword evidence="10" id="KW-0249">Electron transport</keyword>
<feature type="active site" description="Nucleophile" evidence="16">
    <location>
        <position position="374"/>
    </location>
</feature>
<gene>
    <name evidence="20" type="ORF">SCODWIG_02222</name>
</gene>
<dbReference type="EMBL" id="UFAJ01000359">
    <property type="protein sequence ID" value="SSD60461.1"/>
    <property type="molecule type" value="Genomic_DNA"/>
</dbReference>
<feature type="binding site" evidence="17">
    <location>
        <position position="250"/>
    </location>
    <ligand>
        <name>FAD</name>
        <dbReference type="ChEBI" id="CHEBI:57692"/>
    </ligand>
</feature>
<feature type="binding site" evidence="17">
    <location>
        <position position="205"/>
    </location>
    <ligand>
        <name>FAD</name>
        <dbReference type="ChEBI" id="CHEBI:57692"/>
    </ligand>
</feature>
<comment type="subcellular location">
    <subcellularLocation>
        <location evidence="2">Endoplasmic reticulum membrane</location>
        <topology evidence="2">Peripheral membrane protein</topology>
        <orientation evidence="2">Lumenal side</orientation>
    </subcellularLocation>
</comment>